<dbReference type="Pfam" id="PF24240">
    <property type="entry name" value="DUF7448"/>
    <property type="match status" value="1"/>
</dbReference>
<dbReference type="KEGG" id="vg:65132578"/>
<dbReference type="GeneID" id="65132578"/>
<dbReference type="Proteomes" id="UP000663042">
    <property type="component" value="Segment"/>
</dbReference>
<name>A0A873WLC4_9CAUD</name>
<evidence type="ECO:0000313" key="2">
    <source>
        <dbReference type="EMBL" id="QPB12231.1"/>
    </source>
</evidence>
<proteinExistence type="predicted"/>
<evidence type="ECO:0000259" key="1">
    <source>
        <dbReference type="Pfam" id="PF24240"/>
    </source>
</evidence>
<reference evidence="2 3" key="1">
    <citation type="submission" date="2020-10" db="EMBL/GenBank/DDBJ databases">
        <title>Novel bacteriophages targeting Providencia spp. as potential agents for phage therapy.</title>
        <authorList>
            <person name="Rakov C."/>
            <person name="Alkalay-Oren S."/>
            <person name="Coppenhagen-Glazer S."/>
            <person name="Hazan R."/>
        </authorList>
    </citation>
    <scope>NUCLEOTIDE SEQUENCE [LARGE SCALE GENOMIC DNA]</scope>
</reference>
<feature type="domain" description="DUF7448" evidence="1">
    <location>
        <begin position="2"/>
        <end position="107"/>
    </location>
</feature>
<dbReference type="RefSeq" id="YP_010114018.1">
    <property type="nucleotide sequence ID" value="NC_055910.1"/>
</dbReference>
<dbReference type="InterPro" id="IPR055871">
    <property type="entry name" value="DUF7448"/>
</dbReference>
<accession>A0A873WLC4</accession>
<protein>
    <recommendedName>
        <fullName evidence="1">DUF7448 domain-containing protein</fullName>
    </recommendedName>
</protein>
<dbReference type="EMBL" id="MW057857">
    <property type="protein sequence ID" value="QPB12231.1"/>
    <property type="molecule type" value="Genomic_DNA"/>
</dbReference>
<evidence type="ECO:0000313" key="3">
    <source>
        <dbReference type="Proteomes" id="UP000663042"/>
    </source>
</evidence>
<sequence length="135" mass="15046">MLIGKTIVQVFKASDDLAIKLVTDQGEDLIIRVDGDCCANSFFQHVDLPVSMPFTITSIDTYTLDSISDSEWGDVTDRYGCKINTTTGVMDIECRTEHNGYYGGNIVFPSTDEDDYFYGGVFGQNISNNDWVELD</sequence>
<keyword evidence="3" id="KW-1185">Reference proteome</keyword>
<organism evidence="2 3">
    <name type="scientific">Providencia phage PSTCR5</name>
    <dbReference type="NCBI Taxonomy" id="2783547"/>
    <lineage>
        <taxon>Viruses</taxon>
        <taxon>Duplodnaviria</taxon>
        <taxon>Heunggongvirae</taxon>
        <taxon>Uroviricota</taxon>
        <taxon>Caudoviricetes</taxon>
        <taxon>Demerecviridae</taxon>
        <taxon>Priunavirus</taxon>
        <taxon>Priunavirus PSTCR5</taxon>
    </lineage>
</organism>